<sequence length="390" mass="44376">MPPDAAGSNKKSSWAGSNKKSSWYMPPGTNKKSSWAVTKSLLGICRRACGDLLQSSNKKSSCNKKEVTRSLLAGHVVTYFRATEQFTLLSILFIFIVVGNVAVIIALMLSKARKSRTNFFIMQLALADLSVGLITVLSDVIWKITVSWLAGNVMCKIVNFARELVTYSSTYVLVALSIDRYDAITHPMNFSGSWQRARRLVIVAWVLSAIFASPSLYLFSEVEYHCRTQCWLHMPEVIGWELYVWLVALTVFIIPTILITACYAIIVHTIWSKSMHMNVPSKHRAVTNGEKRGGSNHEDDSRRASSRGLIPKAKIKTVKMTLVIVFVYSLYFYEEWFPFDDFDDKQIFKYTISKTCISLTGPIFLAIQFIFKVNLARYFYFYSKKCQNLR</sequence>
<evidence type="ECO:0000256" key="8">
    <source>
        <dbReference type="ARBA" id="ARBA00023180"/>
    </source>
</evidence>
<keyword evidence="9 10" id="KW-0807">Transducer</keyword>
<evidence type="ECO:0000256" key="10">
    <source>
        <dbReference type="RuleBase" id="RU046427"/>
    </source>
</evidence>
<feature type="region of interest" description="Disordered" evidence="11">
    <location>
        <begin position="1"/>
        <end position="31"/>
    </location>
</feature>
<keyword evidence="6 10" id="KW-0472">Membrane</keyword>
<evidence type="ECO:0000256" key="6">
    <source>
        <dbReference type="ARBA" id="ARBA00023136"/>
    </source>
</evidence>
<keyword evidence="4 10" id="KW-1133">Transmembrane helix</keyword>
<comment type="subcellular location">
    <subcellularLocation>
        <location evidence="1 10">Cell membrane</location>
        <topology evidence="1 10">Multi-pass membrane protein</topology>
    </subcellularLocation>
</comment>
<evidence type="ECO:0000256" key="1">
    <source>
        <dbReference type="ARBA" id="ARBA00004651"/>
    </source>
</evidence>
<gene>
    <name evidence="13" type="ORF">MNOR_LOCUS38135</name>
</gene>
<dbReference type="InterPro" id="IPR052665">
    <property type="entry name" value="Neuropeptide-GPCR"/>
</dbReference>
<protein>
    <recommendedName>
        <fullName evidence="12">G-protein coupled receptors family 1 profile domain-containing protein</fullName>
    </recommendedName>
</protein>
<feature type="compositionally biased region" description="Polar residues" evidence="11">
    <location>
        <begin position="9"/>
        <end position="21"/>
    </location>
</feature>
<evidence type="ECO:0000256" key="11">
    <source>
        <dbReference type="SAM" id="MobiDB-lite"/>
    </source>
</evidence>
<dbReference type="GO" id="GO:0008188">
    <property type="term" value="F:neuropeptide receptor activity"/>
    <property type="evidence" value="ECO:0007669"/>
    <property type="project" value="TreeGrafter"/>
</dbReference>
<feature type="region of interest" description="Disordered" evidence="11">
    <location>
        <begin position="285"/>
        <end position="305"/>
    </location>
</feature>
<feature type="transmembrane region" description="Helical" evidence="10">
    <location>
        <begin position="317"/>
        <end position="333"/>
    </location>
</feature>
<accession>A0AAV2SIV1</accession>
<evidence type="ECO:0000256" key="7">
    <source>
        <dbReference type="ARBA" id="ARBA00023170"/>
    </source>
</evidence>
<dbReference type="InterPro" id="IPR000276">
    <property type="entry name" value="GPCR_Rhodpsn"/>
</dbReference>
<feature type="domain" description="G-protein coupled receptors family 1 profile" evidence="12">
    <location>
        <begin position="99"/>
        <end position="339"/>
    </location>
</feature>
<dbReference type="AlphaFoldDB" id="A0AAV2SIV1"/>
<dbReference type="PRINTS" id="PR00896">
    <property type="entry name" value="VASOPRESSINR"/>
</dbReference>
<dbReference type="GO" id="GO:0005886">
    <property type="term" value="C:plasma membrane"/>
    <property type="evidence" value="ECO:0007669"/>
    <property type="project" value="UniProtKB-SubCell"/>
</dbReference>
<evidence type="ECO:0000313" key="14">
    <source>
        <dbReference type="Proteomes" id="UP001497623"/>
    </source>
</evidence>
<dbReference type="EMBL" id="CAXKWB010083479">
    <property type="protein sequence ID" value="CAL4208153.1"/>
    <property type="molecule type" value="Genomic_DNA"/>
</dbReference>
<feature type="compositionally biased region" description="Basic and acidic residues" evidence="11">
    <location>
        <begin position="289"/>
        <end position="303"/>
    </location>
</feature>
<keyword evidence="8 10" id="KW-0325">Glycoprotein</keyword>
<evidence type="ECO:0000259" key="12">
    <source>
        <dbReference type="PROSITE" id="PS50262"/>
    </source>
</evidence>
<dbReference type="Gene3D" id="1.20.1070.10">
    <property type="entry name" value="Rhodopsin 7-helix transmembrane proteins"/>
    <property type="match status" value="1"/>
</dbReference>
<dbReference type="GO" id="GO:0005000">
    <property type="term" value="F:vasopressin receptor activity"/>
    <property type="evidence" value="ECO:0007669"/>
    <property type="project" value="InterPro"/>
</dbReference>
<dbReference type="InterPro" id="IPR017452">
    <property type="entry name" value="GPCR_Rhodpsn_7TM"/>
</dbReference>
<keyword evidence="5 10" id="KW-0297">G-protein coupled receptor</keyword>
<evidence type="ECO:0000256" key="3">
    <source>
        <dbReference type="ARBA" id="ARBA00022692"/>
    </source>
</evidence>
<dbReference type="PANTHER" id="PTHR24224:SF6">
    <property type="entry name" value="CARDIOACCELERATORY PEPTIDE RECEPTOR-RELATED"/>
    <property type="match status" value="1"/>
</dbReference>
<feature type="transmembrane region" description="Helical" evidence="10">
    <location>
        <begin position="86"/>
        <end position="107"/>
    </location>
</feature>
<evidence type="ECO:0000256" key="4">
    <source>
        <dbReference type="ARBA" id="ARBA00022989"/>
    </source>
</evidence>
<keyword evidence="14" id="KW-1185">Reference proteome</keyword>
<feature type="transmembrane region" description="Helical" evidence="10">
    <location>
        <begin position="199"/>
        <end position="219"/>
    </location>
</feature>
<evidence type="ECO:0000256" key="2">
    <source>
        <dbReference type="ARBA" id="ARBA00022475"/>
    </source>
</evidence>
<keyword evidence="3 10" id="KW-0812">Transmembrane</keyword>
<dbReference type="SUPFAM" id="SSF81321">
    <property type="entry name" value="Family A G protein-coupled receptor-like"/>
    <property type="match status" value="1"/>
</dbReference>
<dbReference type="PANTHER" id="PTHR24224">
    <property type="entry name" value="CARDIOACCELERATORY PEPTIDE RECEPTOR-RELATED"/>
    <property type="match status" value="1"/>
</dbReference>
<keyword evidence="2" id="KW-1003">Cell membrane</keyword>
<evidence type="ECO:0000256" key="5">
    <source>
        <dbReference type="ARBA" id="ARBA00023040"/>
    </source>
</evidence>
<dbReference type="Proteomes" id="UP001497623">
    <property type="component" value="Unassembled WGS sequence"/>
</dbReference>
<reference evidence="13 14" key="1">
    <citation type="submission" date="2024-05" db="EMBL/GenBank/DDBJ databases">
        <authorList>
            <person name="Wallberg A."/>
        </authorList>
    </citation>
    <scope>NUCLEOTIDE SEQUENCE [LARGE SCALE GENOMIC DNA]</scope>
</reference>
<feature type="non-terminal residue" evidence="13">
    <location>
        <position position="390"/>
    </location>
</feature>
<organism evidence="13 14">
    <name type="scientific">Meganyctiphanes norvegica</name>
    <name type="common">Northern krill</name>
    <name type="synonym">Thysanopoda norvegica</name>
    <dbReference type="NCBI Taxonomy" id="48144"/>
    <lineage>
        <taxon>Eukaryota</taxon>
        <taxon>Metazoa</taxon>
        <taxon>Ecdysozoa</taxon>
        <taxon>Arthropoda</taxon>
        <taxon>Crustacea</taxon>
        <taxon>Multicrustacea</taxon>
        <taxon>Malacostraca</taxon>
        <taxon>Eumalacostraca</taxon>
        <taxon>Eucarida</taxon>
        <taxon>Euphausiacea</taxon>
        <taxon>Euphausiidae</taxon>
        <taxon>Meganyctiphanes</taxon>
    </lineage>
</organism>
<evidence type="ECO:0000256" key="9">
    <source>
        <dbReference type="ARBA" id="ARBA00023224"/>
    </source>
</evidence>
<dbReference type="PRINTS" id="PR00237">
    <property type="entry name" value="GPCRRHODOPSN"/>
</dbReference>
<feature type="transmembrane region" description="Helical" evidence="10">
    <location>
        <begin position="242"/>
        <end position="267"/>
    </location>
</feature>
<evidence type="ECO:0000313" key="13">
    <source>
        <dbReference type="EMBL" id="CAL4208153.1"/>
    </source>
</evidence>
<comment type="caution">
    <text evidence="10">Lacks conserved residue(s) required for the propagation of feature annotation.</text>
</comment>
<comment type="caution">
    <text evidence="13">The sequence shown here is derived from an EMBL/GenBank/DDBJ whole genome shotgun (WGS) entry which is preliminary data.</text>
</comment>
<feature type="transmembrane region" description="Helical" evidence="10">
    <location>
        <begin position="359"/>
        <end position="380"/>
    </location>
</feature>
<feature type="transmembrane region" description="Helical" evidence="10">
    <location>
        <begin position="119"/>
        <end position="137"/>
    </location>
</feature>
<dbReference type="InterPro" id="IPR001817">
    <property type="entry name" value="Vasoprsn_rcpt"/>
</dbReference>
<name>A0AAV2SIV1_MEGNR</name>
<dbReference type="PROSITE" id="PS50262">
    <property type="entry name" value="G_PROTEIN_RECEP_F1_2"/>
    <property type="match status" value="1"/>
</dbReference>
<keyword evidence="7 10" id="KW-0675">Receptor</keyword>
<proteinExistence type="inferred from homology"/>
<dbReference type="Pfam" id="PF00001">
    <property type="entry name" value="7tm_1"/>
    <property type="match status" value="1"/>
</dbReference>
<comment type="similarity">
    <text evidence="10">Belongs to the G-protein coupled receptor 1 family. Vasopressin/oxytocin receptor subfamily.</text>
</comment>
<dbReference type="PROSITE" id="PS00237">
    <property type="entry name" value="G_PROTEIN_RECEP_F1_1"/>
    <property type="match status" value="1"/>
</dbReference>